<organism evidence="19 20">
    <name type="scientific">Acropora cervicornis</name>
    <name type="common">Staghorn coral</name>
    <dbReference type="NCBI Taxonomy" id="6130"/>
    <lineage>
        <taxon>Eukaryota</taxon>
        <taxon>Metazoa</taxon>
        <taxon>Cnidaria</taxon>
        <taxon>Anthozoa</taxon>
        <taxon>Hexacorallia</taxon>
        <taxon>Scleractinia</taxon>
        <taxon>Astrocoeniina</taxon>
        <taxon>Acroporidae</taxon>
        <taxon>Acropora</taxon>
    </lineage>
</organism>
<feature type="disulfide bond" evidence="13">
    <location>
        <begin position="50"/>
        <end position="59"/>
    </location>
</feature>
<keyword evidence="7 15" id="KW-0732">Signal</keyword>
<dbReference type="PROSITE" id="PS50240">
    <property type="entry name" value="TRYPSIN_DOM"/>
    <property type="match status" value="1"/>
</dbReference>
<dbReference type="SUPFAM" id="SSF57535">
    <property type="entry name" value="Complement control module/SCR domain"/>
    <property type="match status" value="3"/>
</dbReference>
<dbReference type="InterPro" id="IPR043504">
    <property type="entry name" value="Peptidase_S1_PA_chymotrypsin"/>
</dbReference>
<evidence type="ECO:0000256" key="3">
    <source>
        <dbReference type="ARBA" id="ARBA00004241"/>
    </source>
</evidence>
<comment type="subcellular location">
    <subcellularLocation>
        <location evidence="3">Cell surface</location>
    </subcellularLocation>
</comment>
<dbReference type="InterPro" id="IPR036465">
    <property type="entry name" value="vWFA_dom_sf"/>
</dbReference>
<protein>
    <recommendedName>
        <fullName evidence="12">C3/C5 convertase</fullName>
    </recommendedName>
</protein>
<dbReference type="Proteomes" id="UP001249851">
    <property type="component" value="Unassembled WGS sequence"/>
</dbReference>
<dbReference type="PROSITE" id="PS50026">
    <property type="entry name" value="EGF_3"/>
    <property type="match status" value="1"/>
</dbReference>
<evidence type="ECO:0000256" key="2">
    <source>
        <dbReference type="ARBA" id="ARBA00001946"/>
    </source>
</evidence>
<dbReference type="PANTHER" id="PTHR46393:SF7">
    <property type="entry name" value="COMPLEMENT C2"/>
    <property type="match status" value="1"/>
</dbReference>
<keyword evidence="4 13" id="KW-0245">EGF-like domain</keyword>
<dbReference type="SUPFAM" id="SSF50494">
    <property type="entry name" value="Trypsin-like serine proteases"/>
    <property type="match status" value="1"/>
</dbReference>
<keyword evidence="20" id="KW-1185">Reference proteome</keyword>
<comment type="caution">
    <text evidence="13">Lacks conserved residue(s) required for the propagation of feature annotation.</text>
</comment>
<dbReference type="Gene3D" id="2.10.70.10">
    <property type="entry name" value="Complement Module, domain 1"/>
    <property type="match status" value="3"/>
</dbReference>
<dbReference type="GO" id="GO:0045087">
    <property type="term" value="P:innate immune response"/>
    <property type="evidence" value="ECO:0007669"/>
    <property type="project" value="UniProtKB-KW"/>
</dbReference>
<evidence type="ECO:0000256" key="11">
    <source>
        <dbReference type="ARBA" id="ARBA00023180"/>
    </source>
</evidence>
<dbReference type="Pfam" id="PF00089">
    <property type="entry name" value="Trypsin"/>
    <property type="match status" value="1"/>
</dbReference>
<evidence type="ECO:0000256" key="9">
    <source>
        <dbReference type="ARBA" id="ARBA00022859"/>
    </source>
</evidence>
<evidence type="ECO:0000256" key="5">
    <source>
        <dbReference type="ARBA" id="ARBA00022588"/>
    </source>
</evidence>
<evidence type="ECO:0000256" key="15">
    <source>
        <dbReference type="SAM" id="SignalP"/>
    </source>
</evidence>
<dbReference type="GO" id="GO:0009986">
    <property type="term" value="C:cell surface"/>
    <property type="evidence" value="ECO:0007669"/>
    <property type="project" value="UniProtKB-SubCell"/>
</dbReference>
<dbReference type="PANTHER" id="PTHR46393">
    <property type="entry name" value="SUSHI DOMAIN-CONTAINING PROTEIN"/>
    <property type="match status" value="1"/>
</dbReference>
<evidence type="ECO:0000256" key="10">
    <source>
        <dbReference type="ARBA" id="ARBA00023157"/>
    </source>
</evidence>
<keyword evidence="10 13" id="KW-1015">Disulfide bond</keyword>
<dbReference type="FunFam" id="2.10.25.10:FF:000095">
    <property type="entry name" value="Notch, isoform B"/>
    <property type="match status" value="1"/>
</dbReference>
<dbReference type="InterPro" id="IPR001254">
    <property type="entry name" value="Trypsin_dom"/>
</dbReference>
<dbReference type="InterPro" id="IPR002035">
    <property type="entry name" value="VWF_A"/>
</dbReference>
<dbReference type="SUPFAM" id="SSF53300">
    <property type="entry name" value="vWA-like"/>
    <property type="match status" value="1"/>
</dbReference>
<dbReference type="PROSITE" id="PS00022">
    <property type="entry name" value="EGF_1"/>
    <property type="match status" value="1"/>
</dbReference>
<dbReference type="SMART" id="SM00032">
    <property type="entry name" value="CCP"/>
    <property type="match status" value="3"/>
</dbReference>
<feature type="domain" description="Sushi" evidence="18">
    <location>
        <begin position="120"/>
        <end position="180"/>
    </location>
</feature>
<comment type="cofactor">
    <cofactor evidence="2">
        <name>Mg(2+)</name>
        <dbReference type="ChEBI" id="CHEBI:18420"/>
    </cofactor>
</comment>
<dbReference type="SUPFAM" id="SSF57196">
    <property type="entry name" value="EGF/Laminin"/>
    <property type="match status" value="1"/>
</dbReference>
<evidence type="ECO:0000256" key="14">
    <source>
        <dbReference type="PROSITE-ProRule" id="PRU00302"/>
    </source>
</evidence>
<evidence type="ECO:0000256" key="8">
    <source>
        <dbReference type="ARBA" id="ARBA00022737"/>
    </source>
</evidence>
<evidence type="ECO:0000256" key="12">
    <source>
        <dbReference type="ARBA" id="ARBA00029636"/>
    </source>
</evidence>
<feature type="domain" description="EGF-like" evidence="16">
    <location>
        <begin position="24"/>
        <end position="60"/>
    </location>
</feature>
<proteinExistence type="predicted"/>
<accession>A0AAD9PZD0</accession>
<dbReference type="InterPro" id="IPR000436">
    <property type="entry name" value="Sushi_SCR_CCP_dom"/>
</dbReference>
<dbReference type="Gene3D" id="3.40.50.410">
    <property type="entry name" value="von Willebrand factor, type A domain"/>
    <property type="match status" value="2"/>
</dbReference>
<feature type="domain" description="Sushi" evidence="18">
    <location>
        <begin position="64"/>
        <end position="116"/>
    </location>
</feature>
<evidence type="ECO:0000256" key="6">
    <source>
        <dbReference type="ARBA" id="ARBA00022659"/>
    </source>
</evidence>
<reference evidence="19" key="1">
    <citation type="journal article" date="2023" name="G3 (Bethesda)">
        <title>Whole genome assembly and annotation of the endangered Caribbean coral Acropora cervicornis.</title>
        <authorList>
            <person name="Selwyn J.D."/>
            <person name="Vollmer S.V."/>
        </authorList>
    </citation>
    <scope>NUCLEOTIDE SEQUENCE</scope>
    <source>
        <strain evidence="19">K2</strain>
    </source>
</reference>
<dbReference type="Pfam" id="PF00008">
    <property type="entry name" value="EGF"/>
    <property type="match status" value="1"/>
</dbReference>
<evidence type="ECO:0000259" key="17">
    <source>
        <dbReference type="PROSITE" id="PS50240"/>
    </source>
</evidence>
<evidence type="ECO:0000313" key="19">
    <source>
        <dbReference type="EMBL" id="KAK2551880.1"/>
    </source>
</evidence>
<dbReference type="GO" id="GO:0006508">
    <property type="term" value="P:proteolysis"/>
    <property type="evidence" value="ECO:0007669"/>
    <property type="project" value="InterPro"/>
</dbReference>
<comment type="cofactor">
    <cofactor evidence="1">
        <name>Mn(2+)</name>
        <dbReference type="ChEBI" id="CHEBI:29035"/>
    </cofactor>
</comment>
<keyword evidence="6 14" id="KW-0768">Sushi</keyword>
<dbReference type="PROSITE" id="PS01186">
    <property type="entry name" value="EGF_2"/>
    <property type="match status" value="1"/>
</dbReference>
<evidence type="ECO:0000259" key="18">
    <source>
        <dbReference type="PROSITE" id="PS50923"/>
    </source>
</evidence>
<dbReference type="CDD" id="cd00190">
    <property type="entry name" value="Tryp_SPc"/>
    <property type="match status" value="1"/>
</dbReference>
<gene>
    <name evidence="19" type="ORF">P5673_027121</name>
</gene>
<name>A0AAD9PZD0_ACRCE</name>
<evidence type="ECO:0000256" key="7">
    <source>
        <dbReference type="ARBA" id="ARBA00022729"/>
    </source>
</evidence>
<dbReference type="PRINTS" id="PR00722">
    <property type="entry name" value="CHYMOTRYPSIN"/>
</dbReference>
<dbReference type="SMART" id="SM00020">
    <property type="entry name" value="Tryp_SPc"/>
    <property type="match status" value="1"/>
</dbReference>
<dbReference type="InterPro" id="IPR035976">
    <property type="entry name" value="Sushi/SCR/CCP_sf"/>
</dbReference>
<dbReference type="CDD" id="cd00054">
    <property type="entry name" value="EGF_CA"/>
    <property type="match status" value="1"/>
</dbReference>
<dbReference type="Pfam" id="PF00084">
    <property type="entry name" value="Sushi"/>
    <property type="match status" value="3"/>
</dbReference>
<dbReference type="InterPro" id="IPR000742">
    <property type="entry name" value="EGF"/>
</dbReference>
<feature type="domain" description="Sushi" evidence="18">
    <location>
        <begin position="182"/>
        <end position="245"/>
    </location>
</feature>
<keyword evidence="5" id="KW-0399">Innate immunity</keyword>
<comment type="caution">
    <text evidence="19">The sequence shown here is derived from an EMBL/GenBank/DDBJ whole genome shotgun (WGS) entry which is preliminary data.</text>
</comment>
<evidence type="ECO:0000256" key="1">
    <source>
        <dbReference type="ARBA" id="ARBA00001936"/>
    </source>
</evidence>
<dbReference type="CDD" id="cd01450">
    <property type="entry name" value="vWFA_subfamily_ECM"/>
    <property type="match status" value="1"/>
</dbReference>
<dbReference type="GO" id="GO:0004252">
    <property type="term" value="F:serine-type endopeptidase activity"/>
    <property type="evidence" value="ECO:0007669"/>
    <property type="project" value="InterPro"/>
</dbReference>
<keyword evidence="11" id="KW-0325">Glycoprotein</keyword>
<dbReference type="PROSITE" id="PS50923">
    <property type="entry name" value="SUSHI"/>
    <property type="match status" value="3"/>
</dbReference>
<evidence type="ECO:0000313" key="20">
    <source>
        <dbReference type="Proteomes" id="UP001249851"/>
    </source>
</evidence>
<dbReference type="Pfam" id="PF00092">
    <property type="entry name" value="VWA"/>
    <property type="match status" value="1"/>
</dbReference>
<dbReference type="AlphaFoldDB" id="A0AAD9PZD0"/>
<dbReference type="InterPro" id="IPR001314">
    <property type="entry name" value="Peptidase_S1A"/>
</dbReference>
<keyword evidence="9" id="KW-0391">Immunity</keyword>
<dbReference type="CDD" id="cd00033">
    <property type="entry name" value="CCP"/>
    <property type="match status" value="3"/>
</dbReference>
<evidence type="ECO:0000256" key="4">
    <source>
        <dbReference type="ARBA" id="ARBA00022536"/>
    </source>
</evidence>
<dbReference type="Gene3D" id="2.10.25.10">
    <property type="entry name" value="Laminin"/>
    <property type="match status" value="1"/>
</dbReference>
<dbReference type="Gene3D" id="2.40.10.10">
    <property type="entry name" value="Trypsin-like serine proteases"/>
    <property type="match status" value="1"/>
</dbReference>
<dbReference type="InterPro" id="IPR009003">
    <property type="entry name" value="Peptidase_S1_PA"/>
</dbReference>
<keyword evidence="8" id="KW-0677">Repeat</keyword>
<evidence type="ECO:0000259" key="16">
    <source>
        <dbReference type="PROSITE" id="PS50026"/>
    </source>
</evidence>
<evidence type="ECO:0000256" key="13">
    <source>
        <dbReference type="PROSITE-ProRule" id="PRU00076"/>
    </source>
</evidence>
<feature type="signal peptide" evidence="15">
    <location>
        <begin position="1"/>
        <end position="23"/>
    </location>
</feature>
<feature type="chain" id="PRO_5042135825" description="C3/C5 convertase" evidence="15">
    <location>
        <begin position="24"/>
        <end position="594"/>
    </location>
</feature>
<reference evidence="19" key="2">
    <citation type="journal article" date="2023" name="Science">
        <title>Genomic signatures of disease resistance in endangered staghorn corals.</title>
        <authorList>
            <person name="Vollmer S.V."/>
            <person name="Selwyn J.D."/>
            <person name="Despard B.A."/>
            <person name="Roesel C.L."/>
        </authorList>
    </citation>
    <scope>NUCLEOTIDE SEQUENCE</scope>
    <source>
        <strain evidence="19">K2</strain>
    </source>
</reference>
<dbReference type="EMBL" id="JARQWQ010000092">
    <property type="protein sequence ID" value="KAK2551880.1"/>
    <property type="molecule type" value="Genomic_DNA"/>
</dbReference>
<dbReference type="FunFam" id="2.40.10.10:FF:000005">
    <property type="entry name" value="Serine protease 37"/>
    <property type="match status" value="1"/>
</dbReference>
<feature type="domain" description="Peptidase S1" evidence="17">
    <location>
        <begin position="407"/>
        <end position="588"/>
    </location>
</feature>
<dbReference type="SMART" id="SM00181">
    <property type="entry name" value="EGF"/>
    <property type="match status" value="1"/>
</dbReference>
<sequence>MPFSFLLPLVLLITANNLSEVLCLKSCQPNPCQHGARCVENTPTSVKCICLPGWKGKFCQKQSSSCDNPSAIANGYFKIFQSLARYSCNKGFKMFGFAIRQCKSGNWTGSSPECRLPERRTCRRPTPIDDGRVEPYKFRYDIGSTVKYICNDKYRLSRDVRLTCRKGGKWSSERLPRCVRRKRCSDPGFPENGVRAGSLFLEGTQVRFSCNPGYEIVGHSGLKCVRMCKSCTSVHWNSTVPICRKYDPLRSLQMVASNLRRHFINKLSRQTSDSLGRAGLSSGAGGLDLVFAFDSSASVGLENFKKGIDFAKTIIDEFANLDYKAKAGGTATSYALNKTIEEIQPETRNTSKKALFLITDGQSNMGGDPSLEAMILRDSCDFEIYAIDYSECGVAGDTQLRNAEALDTGGHLSKAGAWPWLAAVYVKSNFRCGGVLIKGNWILTGAHCFFQDNEVQPSDIVVRMGEHDRFKEEGTEQNIQAKKLFIHPDANKTRIEDDLALIRLQHAVKFSPYVMTACLPQPTDRFYARPGKIGVVAGWGSSQEKMILFGKSARTTPHVVQQIKVKFASNLQCRENASKPATITDKSLVKCSNL</sequence>